<dbReference type="AlphaFoldDB" id="A0A9D2DSB7"/>
<keyword evidence="2" id="KW-0067">ATP-binding</keyword>
<sequence>MAFKIQTVQMKNYGNILKFECDRFSNINLIIGENSTGKTFILKALYSAVRSMEEYKRGDDVRSMCEILSEKLRWTFQVDRLGDLVKRSALDDLEFKIKTNGAEIGLEYQFSQSANTKVRNVKAPKMQKKGNSIFIPAKEVLSLFPVILKSREIDKSFGFDDTYYDLAKALRMIPPKEEEHCILTKIRKELKNVIQGRVDYDENTGKWYYKNDEGQKFAIGATAEGVKKISMMDRLFANGYING</sequence>
<gene>
    <name evidence="2" type="ORF">IAA21_04645</name>
</gene>
<feature type="non-terminal residue" evidence="2">
    <location>
        <position position="243"/>
    </location>
</feature>
<evidence type="ECO:0000313" key="3">
    <source>
        <dbReference type="Proteomes" id="UP000824041"/>
    </source>
</evidence>
<dbReference type="InterPro" id="IPR041685">
    <property type="entry name" value="AAA_GajA/Old/RecF-like"/>
</dbReference>
<dbReference type="Pfam" id="PF13175">
    <property type="entry name" value="AAA_15"/>
    <property type="match status" value="1"/>
</dbReference>
<dbReference type="EMBL" id="DXBU01000062">
    <property type="protein sequence ID" value="HIZ22074.1"/>
    <property type="molecule type" value="Genomic_DNA"/>
</dbReference>
<name>A0A9D2DSB7_9FIRM</name>
<organism evidence="2 3">
    <name type="scientific">Candidatus Blautia faecigallinarum</name>
    <dbReference type="NCBI Taxonomy" id="2838488"/>
    <lineage>
        <taxon>Bacteria</taxon>
        <taxon>Bacillati</taxon>
        <taxon>Bacillota</taxon>
        <taxon>Clostridia</taxon>
        <taxon>Lachnospirales</taxon>
        <taxon>Lachnospiraceae</taxon>
        <taxon>Blautia</taxon>
    </lineage>
</organism>
<dbReference type="SUPFAM" id="SSF52540">
    <property type="entry name" value="P-loop containing nucleoside triphosphate hydrolases"/>
    <property type="match status" value="1"/>
</dbReference>
<protein>
    <submittedName>
        <fullName evidence="2">ATP-binding protein</fullName>
    </submittedName>
</protein>
<reference evidence="2" key="2">
    <citation type="submission" date="2021-04" db="EMBL/GenBank/DDBJ databases">
        <authorList>
            <person name="Gilroy R."/>
        </authorList>
    </citation>
    <scope>NUCLEOTIDE SEQUENCE</scope>
    <source>
        <strain evidence="2">14324</strain>
    </source>
</reference>
<dbReference type="Proteomes" id="UP000824041">
    <property type="component" value="Unassembled WGS sequence"/>
</dbReference>
<dbReference type="InterPro" id="IPR027417">
    <property type="entry name" value="P-loop_NTPase"/>
</dbReference>
<reference evidence="2" key="1">
    <citation type="journal article" date="2021" name="PeerJ">
        <title>Extensive microbial diversity within the chicken gut microbiome revealed by metagenomics and culture.</title>
        <authorList>
            <person name="Gilroy R."/>
            <person name="Ravi A."/>
            <person name="Getino M."/>
            <person name="Pursley I."/>
            <person name="Horton D.L."/>
            <person name="Alikhan N.F."/>
            <person name="Baker D."/>
            <person name="Gharbi K."/>
            <person name="Hall N."/>
            <person name="Watson M."/>
            <person name="Adriaenssens E.M."/>
            <person name="Foster-Nyarko E."/>
            <person name="Jarju S."/>
            <person name="Secka A."/>
            <person name="Antonio M."/>
            <person name="Oren A."/>
            <person name="Chaudhuri R.R."/>
            <person name="La Ragione R."/>
            <person name="Hildebrand F."/>
            <person name="Pallen M.J."/>
        </authorList>
    </citation>
    <scope>NUCLEOTIDE SEQUENCE</scope>
    <source>
        <strain evidence="2">14324</strain>
    </source>
</reference>
<accession>A0A9D2DSB7</accession>
<keyword evidence="2" id="KW-0547">Nucleotide-binding</keyword>
<evidence type="ECO:0000313" key="2">
    <source>
        <dbReference type="EMBL" id="HIZ22074.1"/>
    </source>
</evidence>
<proteinExistence type="predicted"/>
<evidence type="ECO:0000259" key="1">
    <source>
        <dbReference type="Pfam" id="PF13175"/>
    </source>
</evidence>
<feature type="domain" description="Endonuclease GajA/Old nuclease/RecF-like AAA" evidence="1">
    <location>
        <begin position="4"/>
        <end position="210"/>
    </location>
</feature>
<dbReference type="Gene3D" id="3.40.50.300">
    <property type="entry name" value="P-loop containing nucleotide triphosphate hydrolases"/>
    <property type="match status" value="1"/>
</dbReference>
<comment type="caution">
    <text evidence="2">The sequence shown here is derived from an EMBL/GenBank/DDBJ whole genome shotgun (WGS) entry which is preliminary data.</text>
</comment>
<dbReference type="GO" id="GO:0005524">
    <property type="term" value="F:ATP binding"/>
    <property type="evidence" value="ECO:0007669"/>
    <property type="project" value="UniProtKB-KW"/>
</dbReference>